<feature type="domain" description="Protein kinase" evidence="2">
    <location>
        <begin position="18"/>
        <end position="299"/>
    </location>
</feature>
<protein>
    <recommendedName>
        <fullName evidence="1">non-specific serine/threonine protein kinase</fullName>
        <ecNumber evidence="1">2.7.11.1</ecNumber>
    </recommendedName>
</protein>
<dbReference type="WBParaSite" id="Minc3s01989g27614">
    <property type="protein sequence ID" value="Minc3s01989g27614"/>
    <property type="gene ID" value="Minc3s01989g27614"/>
</dbReference>
<dbReference type="GO" id="GO:0005524">
    <property type="term" value="F:ATP binding"/>
    <property type="evidence" value="ECO:0007669"/>
    <property type="project" value="InterPro"/>
</dbReference>
<dbReference type="SUPFAM" id="SSF56112">
    <property type="entry name" value="Protein kinase-like (PK-like)"/>
    <property type="match status" value="2"/>
</dbReference>
<feature type="domain" description="Protein kinase" evidence="2">
    <location>
        <begin position="280"/>
        <end position="565"/>
    </location>
</feature>
<reference evidence="4" key="1">
    <citation type="submission" date="2022-11" db="UniProtKB">
        <authorList>
            <consortium name="WormBaseParasite"/>
        </authorList>
    </citation>
    <scope>IDENTIFICATION</scope>
</reference>
<sequence>MPPQLVELSPGMKVAEKWTIIKKLGAGAFGAVYHCKFGLREGALKTEPVDASMPLLAMEAHVLQELHRIKDDRHFTKCFDIGRDSQTIGPAGKVSFNYIVMSLVGPGLDKLVKARPGRRFSPGTAIGVSIQMVNALRALHGIGYLHRDIKPANTTTGRKEEGEQQIIYVLDFGIARKFMHSDGSLMRPRESARFRGTPRYAATSAHIKREYARKDDMESWFYMMVEIYAGKLPWSGVGDMDASSVYLPALISFPELSTDSSGMPPQLVELSPGMKVAEKWTIIKKLGAGAFGAVYHCKFGLREGALKTEPVDASMPLLAMEAHVLQELHRIKDDRHFTKCFDIGRDSQTIGPAGKVSFNYIVMSLVGPGLDKLVKARPGRRFSPGTAIGVSIQMVNALRALHGIGYLHRDIKPANTTTGRKEEGEQQIIYVLDFGIARKFMHSDGSLMRPRESARFRGTPRYAATSAHIKREYARKDDMESWFYMMVEIYAGKLPWSGVGDMDAIGQFKEARLPGNQLKVRTDAVRALVAGCPEEFITILRHIDEMRFYGRPDYSWIMKMLRAYLTENKIPEHPYDWE</sequence>
<dbReference type="InterPro" id="IPR000719">
    <property type="entry name" value="Prot_kinase_dom"/>
</dbReference>
<name>A0A914MRC8_MELIC</name>
<dbReference type="InterPro" id="IPR008271">
    <property type="entry name" value="Ser/Thr_kinase_AS"/>
</dbReference>
<dbReference type="GO" id="GO:0004674">
    <property type="term" value="F:protein serine/threonine kinase activity"/>
    <property type="evidence" value="ECO:0007669"/>
    <property type="project" value="UniProtKB-EC"/>
</dbReference>
<keyword evidence="3" id="KW-1185">Reference proteome</keyword>
<dbReference type="EC" id="2.7.11.1" evidence="1"/>
<dbReference type="InterPro" id="IPR050235">
    <property type="entry name" value="CK1_Ser-Thr_kinase"/>
</dbReference>
<dbReference type="Proteomes" id="UP000887563">
    <property type="component" value="Unplaced"/>
</dbReference>
<dbReference type="PROSITE" id="PS50011">
    <property type="entry name" value="PROTEIN_KINASE_DOM"/>
    <property type="match status" value="2"/>
</dbReference>
<accession>A0A914MRC8</accession>
<organism evidence="3 4">
    <name type="scientific">Meloidogyne incognita</name>
    <name type="common">Southern root-knot nematode worm</name>
    <name type="synonym">Oxyuris incognita</name>
    <dbReference type="NCBI Taxonomy" id="6306"/>
    <lineage>
        <taxon>Eukaryota</taxon>
        <taxon>Metazoa</taxon>
        <taxon>Ecdysozoa</taxon>
        <taxon>Nematoda</taxon>
        <taxon>Chromadorea</taxon>
        <taxon>Rhabditida</taxon>
        <taxon>Tylenchina</taxon>
        <taxon>Tylenchomorpha</taxon>
        <taxon>Tylenchoidea</taxon>
        <taxon>Meloidogynidae</taxon>
        <taxon>Meloidogyninae</taxon>
        <taxon>Meloidogyne</taxon>
        <taxon>Meloidogyne incognita group</taxon>
    </lineage>
</organism>
<dbReference type="Gene3D" id="1.10.510.10">
    <property type="entry name" value="Transferase(Phosphotransferase) domain 1"/>
    <property type="match status" value="2"/>
</dbReference>
<dbReference type="PROSITE" id="PS00108">
    <property type="entry name" value="PROTEIN_KINASE_ST"/>
    <property type="match status" value="2"/>
</dbReference>
<evidence type="ECO:0000259" key="2">
    <source>
        <dbReference type="PROSITE" id="PS50011"/>
    </source>
</evidence>
<evidence type="ECO:0000313" key="3">
    <source>
        <dbReference type="Proteomes" id="UP000887563"/>
    </source>
</evidence>
<dbReference type="InterPro" id="IPR011009">
    <property type="entry name" value="Kinase-like_dom_sf"/>
</dbReference>
<proteinExistence type="predicted"/>
<dbReference type="Pfam" id="PF00069">
    <property type="entry name" value="Pkinase"/>
    <property type="match status" value="2"/>
</dbReference>
<dbReference type="PANTHER" id="PTHR11909">
    <property type="entry name" value="CASEIN KINASE-RELATED"/>
    <property type="match status" value="1"/>
</dbReference>
<dbReference type="AlphaFoldDB" id="A0A914MRC8"/>
<evidence type="ECO:0000313" key="4">
    <source>
        <dbReference type="WBParaSite" id="Minc3s01989g27614"/>
    </source>
</evidence>
<evidence type="ECO:0000256" key="1">
    <source>
        <dbReference type="ARBA" id="ARBA00012513"/>
    </source>
</evidence>
<dbReference type="SMART" id="SM00220">
    <property type="entry name" value="S_TKc"/>
    <property type="match status" value="2"/>
</dbReference>